<keyword evidence="3" id="KW-1185">Reference proteome</keyword>
<organism evidence="2 3">
    <name type="scientific">Plasmodium gallinaceum</name>
    <dbReference type="NCBI Taxonomy" id="5849"/>
    <lineage>
        <taxon>Eukaryota</taxon>
        <taxon>Sar</taxon>
        <taxon>Alveolata</taxon>
        <taxon>Apicomplexa</taxon>
        <taxon>Aconoidasida</taxon>
        <taxon>Haemosporida</taxon>
        <taxon>Plasmodiidae</taxon>
        <taxon>Plasmodium</taxon>
        <taxon>Plasmodium (Haemamoeba)</taxon>
    </lineage>
</organism>
<feature type="transmembrane region" description="Helical" evidence="1">
    <location>
        <begin position="431"/>
        <end position="450"/>
    </location>
</feature>
<gene>
    <name evidence="2" type="ORF">PGAL8A_00033200</name>
</gene>
<dbReference type="GeneID" id="39728855"/>
<dbReference type="OMA" id="NECFIFP"/>
<dbReference type="AlphaFoldDB" id="A0A1J1GZJ5"/>
<evidence type="ECO:0000256" key="1">
    <source>
        <dbReference type="SAM" id="Phobius"/>
    </source>
</evidence>
<sequence>MKRDVFKVYRFFISSNKNEKFNYLKKLSYDFYKKSQNMYEKNYEEAIVINENITKLFKEKIYNNQSYILILKGLMNILLKMKEEKKKKILKNMMNSYILHFEEYVNSMNEQDITLLLDIKGKCNIVNKKINELIVIRLNKNSKNTLFYNLNCKSVCIILNNLYKLNIINEKKIIDDIYYFYVFNKYSNYTLKQLIIILHSLYRYGYEKNKVMDFLNYISIKILKLKEDNYKKKSHTLTMNISFKNNYRKKEIPKVEENNISNKRFIKVDNYKNEIINENKKVNKKEDNLNKANDYIINERNIEEYLNKNNNSMKIYNTNGNFNNGNFFIFDKKDKYELIFFYTLSCYNYCHNPILNILLNEITNKIFFIYKEKEICMFINSVSNFLVLKKTKNFEKHCLNEEESINKDNIRITYNLINYLIKNRNKFLKNYSYFSIISIYIFLSKLDYFYKYRNKESFFLKQLFFNTKIKRMEKIFCDDKDLSIKILINFLFSIALNNGRQNYIYSILLKQLNFLIKDNLYSKSKPLYLNENKDEINKFVNFLSIQNIQLLCIIYTYLYIYNILFKLGMENLHFFLFFLNNYNYLNSIYLSQHISSKIHKEINATIFSLKKKKNLNFLLTNECFIFPYYIDIYLKKM</sequence>
<dbReference type="RefSeq" id="XP_028530694.1">
    <property type="nucleotide sequence ID" value="XM_028674330.1"/>
</dbReference>
<reference evidence="2" key="1">
    <citation type="submission" date="2015-04" db="EMBL/GenBank/DDBJ databases">
        <authorList>
            <consortium name="Pathogen Informatics"/>
        </authorList>
    </citation>
    <scope>NUCLEOTIDE SEQUENCE [LARGE SCALE GENOMIC DNA]</scope>
    <source>
        <strain evidence="2">8A</strain>
    </source>
</reference>
<evidence type="ECO:0000313" key="2">
    <source>
        <dbReference type="EMBL" id="CRG97895.1"/>
    </source>
</evidence>
<dbReference type="OrthoDB" id="392450at2759"/>
<keyword evidence="1" id="KW-1133">Transmembrane helix</keyword>
<feature type="transmembrane region" description="Helical" evidence="1">
    <location>
        <begin position="572"/>
        <end position="590"/>
    </location>
</feature>
<feature type="transmembrane region" description="Helical" evidence="1">
    <location>
        <begin position="539"/>
        <end position="560"/>
    </location>
</feature>
<evidence type="ECO:0000313" key="3">
    <source>
        <dbReference type="Proteomes" id="UP000220797"/>
    </source>
</evidence>
<comment type="caution">
    <text evidence="2">The sequence shown here is derived from an EMBL/GenBank/DDBJ whole genome shotgun (WGS) entry which is preliminary data.</text>
</comment>
<dbReference type="Proteomes" id="UP000220797">
    <property type="component" value="Unassembled WGS sequence"/>
</dbReference>
<dbReference type="VEuPathDB" id="PlasmoDB:PGAL8A_00033200"/>
<name>A0A1J1GZJ5_PLAGA</name>
<keyword evidence="1" id="KW-0812">Transmembrane</keyword>
<dbReference type="EMBL" id="CVMV01000117">
    <property type="protein sequence ID" value="CRG97895.1"/>
    <property type="molecule type" value="Genomic_DNA"/>
</dbReference>
<accession>A0A1J1GZJ5</accession>
<keyword evidence="1" id="KW-0472">Membrane</keyword>
<proteinExistence type="predicted"/>
<protein>
    <submittedName>
        <fullName evidence="2">Uncharacterized protein</fullName>
    </submittedName>
</protein>